<dbReference type="InterPro" id="IPR012340">
    <property type="entry name" value="NA-bd_OB-fold"/>
</dbReference>
<dbReference type="GO" id="GO:0006412">
    <property type="term" value="P:translation"/>
    <property type="evidence" value="ECO:0007669"/>
    <property type="project" value="InterPro"/>
</dbReference>
<keyword evidence="7" id="KW-0002">3D-structure</keyword>
<dbReference type="GO" id="GO:0003735">
    <property type="term" value="F:structural constituent of ribosome"/>
    <property type="evidence" value="ECO:0007669"/>
    <property type="project" value="InterPro"/>
</dbReference>
<dbReference type="PDB" id="6Z1P">
    <property type="method" value="EM"/>
    <property type="resolution" value="3.70 A"/>
    <property type="chains" value="Bq=2-180"/>
</dbReference>
<evidence type="ECO:0000313" key="5">
    <source>
        <dbReference type="EMBL" id="EAR84967.1"/>
    </source>
</evidence>
<dbReference type="Gene3D" id="2.40.50.140">
    <property type="entry name" value="Nucleic acid-binding proteins"/>
    <property type="match status" value="1"/>
</dbReference>
<dbReference type="PANTHER" id="PTHR10744">
    <property type="entry name" value="40S RIBOSOMAL PROTEIN S11 FAMILY MEMBER"/>
    <property type="match status" value="1"/>
</dbReference>
<dbReference type="InParanoid" id="I7M6C7"/>
<evidence type="ECO:0000313" key="6">
    <source>
        <dbReference type="Proteomes" id="UP000009168"/>
    </source>
</evidence>
<dbReference type="GO" id="GO:0005840">
    <property type="term" value="C:ribosome"/>
    <property type="evidence" value="ECO:0007669"/>
    <property type="project" value="UniProtKB-KW"/>
</dbReference>
<keyword evidence="2 5" id="KW-0689">Ribosomal protein</keyword>
<feature type="region of interest" description="Disordered" evidence="4">
    <location>
        <begin position="165"/>
        <end position="205"/>
    </location>
</feature>
<dbReference type="SUPFAM" id="SSF50249">
    <property type="entry name" value="Nucleic acid-binding proteins"/>
    <property type="match status" value="1"/>
</dbReference>
<reference evidence="6" key="1">
    <citation type="journal article" date="2006" name="PLoS Biol.">
        <title>Macronuclear genome sequence of the ciliate Tetrahymena thermophila, a model eukaryote.</title>
        <authorList>
            <person name="Eisen J.A."/>
            <person name="Coyne R.S."/>
            <person name="Wu M."/>
            <person name="Wu D."/>
            <person name="Thiagarajan M."/>
            <person name="Wortman J.R."/>
            <person name="Badger J.H."/>
            <person name="Ren Q."/>
            <person name="Amedeo P."/>
            <person name="Jones K.M."/>
            <person name="Tallon L.J."/>
            <person name="Delcher A.L."/>
            <person name="Salzberg S.L."/>
            <person name="Silva J.C."/>
            <person name="Haas B.J."/>
            <person name="Majoros W.H."/>
            <person name="Farzad M."/>
            <person name="Carlton J.M."/>
            <person name="Smith R.K. Jr."/>
            <person name="Garg J."/>
            <person name="Pearlman R.E."/>
            <person name="Karrer K.M."/>
            <person name="Sun L."/>
            <person name="Manning G."/>
            <person name="Elde N.C."/>
            <person name="Turkewitz A.P."/>
            <person name="Asai D.J."/>
            <person name="Wilkes D.E."/>
            <person name="Wang Y."/>
            <person name="Cai H."/>
            <person name="Collins K."/>
            <person name="Stewart B.A."/>
            <person name="Lee S.R."/>
            <person name="Wilamowska K."/>
            <person name="Weinberg Z."/>
            <person name="Ruzzo W.L."/>
            <person name="Wloga D."/>
            <person name="Gaertig J."/>
            <person name="Frankel J."/>
            <person name="Tsao C.-C."/>
            <person name="Gorovsky M.A."/>
            <person name="Keeling P.J."/>
            <person name="Waller R.F."/>
            <person name="Patron N.J."/>
            <person name="Cherry J.M."/>
            <person name="Stover N.A."/>
            <person name="Krieger C.J."/>
            <person name="del Toro C."/>
            <person name="Ryder H.F."/>
            <person name="Williamson S.C."/>
            <person name="Barbeau R.A."/>
            <person name="Hamilton E.P."/>
            <person name="Orias E."/>
        </authorList>
    </citation>
    <scope>NUCLEOTIDE SEQUENCE [LARGE SCALE GENOMIC DNA]</scope>
    <source>
        <strain evidence="6">SB210</strain>
    </source>
</reference>
<dbReference type="Pfam" id="PF00366">
    <property type="entry name" value="Ribosomal_S17"/>
    <property type="match status" value="1"/>
</dbReference>
<evidence type="ECO:0000256" key="3">
    <source>
        <dbReference type="ARBA" id="ARBA00023274"/>
    </source>
</evidence>
<dbReference type="CDD" id="cd00364">
    <property type="entry name" value="Ribosomal_uS17"/>
    <property type="match status" value="1"/>
</dbReference>
<comment type="similarity">
    <text evidence="1">Belongs to the universal ribosomal protein uS17 family.</text>
</comment>
<dbReference type="GeneID" id="7824019"/>
<keyword evidence="6" id="KW-1185">Reference proteome</keyword>
<dbReference type="AlphaFoldDB" id="I7M6C7"/>
<proteinExistence type="evidence at protein level"/>
<protein>
    <submittedName>
        <fullName evidence="5">30S ribosomal protein S17</fullName>
    </submittedName>
</protein>
<evidence type="ECO:0000256" key="2">
    <source>
        <dbReference type="ARBA" id="ARBA00022980"/>
    </source>
</evidence>
<feature type="compositionally biased region" description="Basic and acidic residues" evidence="4">
    <location>
        <begin position="168"/>
        <end position="205"/>
    </location>
</feature>
<dbReference type="GO" id="GO:0005739">
    <property type="term" value="C:mitochondrion"/>
    <property type="evidence" value="ECO:0007669"/>
    <property type="project" value="TreeGrafter"/>
</dbReference>
<dbReference type="InterPro" id="IPR000266">
    <property type="entry name" value="Ribosomal_uS17"/>
</dbReference>
<name>I7M6C7_TETTS</name>
<dbReference type="GO" id="GO:1990904">
    <property type="term" value="C:ribonucleoprotein complex"/>
    <property type="evidence" value="ECO:0007669"/>
    <property type="project" value="UniProtKB-KW"/>
</dbReference>
<dbReference type="EMDB" id="EMD-11032"/>
<dbReference type="STRING" id="312017.I7M6C7"/>
<keyword evidence="3" id="KW-0687">Ribonucleoprotein</keyword>
<gene>
    <name evidence="5" type="ORF">TTHERM_00585250</name>
</gene>
<dbReference type="OrthoDB" id="274752at2759"/>
<dbReference type="RefSeq" id="XP_001032630.1">
    <property type="nucleotide sequence ID" value="XM_001032630.3"/>
</dbReference>
<sequence>MSSVWNLLNPIRNGATGLKLLSSGRELFGTVIQHGKMDKTVTVKVDYRYWYPKTKEFKSKTSKYQVHDSENFCVTGDKVVIKSMLPISTMKHYYVRNIVKPFPRDTYYKEGQEKKEMSEQLKKEYQRLYQEFYEREQQRTEIKNKKDEVTLKSALKAKALTRAMANLRKVESTQKKKDKVRSKSESRREQKSLSEAIDSKLSKEI</sequence>
<evidence type="ECO:0000256" key="1">
    <source>
        <dbReference type="ARBA" id="ARBA00010254"/>
    </source>
</evidence>
<evidence type="ECO:0007829" key="7">
    <source>
        <dbReference type="PDB" id="6Z1P"/>
    </source>
</evidence>
<dbReference type="HOGENOM" id="CLU_1339889_0_0_1"/>
<dbReference type="PANTHER" id="PTHR10744:SF1">
    <property type="entry name" value="SMALL RIBOSOMAL SUBUNIT PROTEIN US17M"/>
    <property type="match status" value="1"/>
</dbReference>
<dbReference type="OMA" id="KHYYVRN"/>
<dbReference type="KEGG" id="tet:TTHERM_00585250"/>
<reference evidence="7" key="2">
    <citation type="journal article" date="2020" name="Elife">
        <title>Ciliate mitoribosome illuminates evolutionary steps of mitochondrial translation.</title>
        <authorList>
            <person name="Tobiasson V."/>
            <person name="Amunts A."/>
        </authorList>
    </citation>
    <scope>STRUCTURE BY ELECTRON MICROSCOPY (3.70 ANGSTROMS) OF 2-180</scope>
</reference>
<dbReference type="Proteomes" id="UP000009168">
    <property type="component" value="Unassembled WGS sequence"/>
</dbReference>
<dbReference type="EMBL" id="GG662510">
    <property type="protein sequence ID" value="EAR84967.1"/>
    <property type="molecule type" value="Genomic_DNA"/>
</dbReference>
<accession>I7M6C7</accession>
<evidence type="ECO:0000256" key="4">
    <source>
        <dbReference type="SAM" id="MobiDB-lite"/>
    </source>
</evidence>
<dbReference type="eggNOG" id="ENOG502RT38">
    <property type="taxonomic scope" value="Eukaryota"/>
</dbReference>
<organism evidence="5 6">
    <name type="scientific">Tetrahymena thermophila (strain SB210)</name>
    <dbReference type="NCBI Taxonomy" id="312017"/>
    <lineage>
        <taxon>Eukaryota</taxon>
        <taxon>Sar</taxon>
        <taxon>Alveolata</taxon>
        <taxon>Ciliophora</taxon>
        <taxon>Intramacronucleata</taxon>
        <taxon>Oligohymenophorea</taxon>
        <taxon>Hymenostomatida</taxon>
        <taxon>Tetrahymenina</taxon>
        <taxon>Tetrahymenidae</taxon>
        <taxon>Tetrahymena</taxon>
    </lineage>
</organism>